<organism evidence="1 2">
    <name type="scientific">Cystobacter fuscus</name>
    <dbReference type="NCBI Taxonomy" id="43"/>
    <lineage>
        <taxon>Bacteria</taxon>
        <taxon>Pseudomonadati</taxon>
        <taxon>Myxococcota</taxon>
        <taxon>Myxococcia</taxon>
        <taxon>Myxococcales</taxon>
        <taxon>Cystobacterineae</taxon>
        <taxon>Archangiaceae</taxon>
        <taxon>Cystobacter</taxon>
    </lineage>
</organism>
<dbReference type="Proteomes" id="UP000217257">
    <property type="component" value="Chromosome"/>
</dbReference>
<dbReference type="EMBL" id="CP022098">
    <property type="protein sequence ID" value="ATB42633.1"/>
    <property type="molecule type" value="Genomic_DNA"/>
</dbReference>
<dbReference type="KEGG" id="cfus:CYFUS_008112"/>
<accession>A0A250JG94</accession>
<proteinExistence type="predicted"/>
<protein>
    <submittedName>
        <fullName evidence="1">Amino acid oxidase</fullName>
    </submittedName>
</protein>
<evidence type="ECO:0000313" key="1">
    <source>
        <dbReference type="EMBL" id="ATB42633.1"/>
    </source>
</evidence>
<dbReference type="AlphaFoldDB" id="A0A250JG94"/>
<gene>
    <name evidence="1" type="ORF">CYFUS_008112</name>
</gene>
<reference evidence="1 2" key="1">
    <citation type="submission" date="2017-06" db="EMBL/GenBank/DDBJ databases">
        <title>Sequencing and comparative analysis of myxobacterial genomes.</title>
        <authorList>
            <person name="Rupp O."/>
            <person name="Goesmann A."/>
            <person name="Sogaard-Andersen L."/>
        </authorList>
    </citation>
    <scope>NUCLEOTIDE SEQUENCE [LARGE SCALE GENOMIC DNA]</scope>
    <source>
        <strain evidence="1 2">DSM 52655</strain>
    </source>
</reference>
<evidence type="ECO:0000313" key="2">
    <source>
        <dbReference type="Proteomes" id="UP000217257"/>
    </source>
</evidence>
<dbReference type="RefSeq" id="WP_232537099.1">
    <property type="nucleotide sequence ID" value="NZ_CP022098.1"/>
</dbReference>
<name>A0A250JG94_9BACT</name>
<sequence>MRVIVLGGGVSGLSRGVRLLEAGDLVDPWARELSPNTPLPSELARQPGTGVRCIPGLEPREQECILGAMAEEGVSLLERARQEAAHVGPIANPSITGSSDGT</sequence>